<evidence type="ECO:0000313" key="2">
    <source>
        <dbReference type="EMBL" id="CUA75824.1"/>
    </source>
</evidence>
<dbReference type="GO" id="GO:0004672">
    <property type="term" value="F:protein kinase activity"/>
    <property type="evidence" value="ECO:0007669"/>
    <property type="project" value="InterPro"/>
</dbReference>
<dbReference type="Proteomes" id="UP000044841">
    <property type="component" value="Unassembled WGS sequence"/>
</dbReference>
<organism evidence="2 3">
    <name type="scientific">Rhizoctonia solani</name>
    <dbReference type="NCBI Taxonomy" id="456999"/>
    <lineage>
        <taxon>Eukaryota</taxon>
        <taxon>Fungi</taxon>
        <taxon>Dikarya</taxon>
        <taxon>Basidiomycota</taxon>
        <taxon>Agaricomycotina</taxon>
        <taxon>Agaricomycetes</taxon>
        <taxon>Cantharellales</taxon>
        <taxon>Ceratobasidiaceae</taxon>
        <taxon>Rhizoctonia</taxon>
    </lineage>
</organism>
<dbReference type="SUPFAM" id="SSF48452">
    <property type="entry name" value="TPR-like"/>
    <property type="match status" value="3"/>
</dbReference>
<dbReference type="SMART" id="SM00220">
    <property type="entry name" value="S_TKc"/>
    <property type="match status" value="1"/>
</dbReference>
<feature type="domain" description="Protein kinase" evidence="1">
    <location>
        <begin position="1403"/>
        <end position="1688"/>
    </location>
</feature>
<dbReference type="Gene3D" id="1.10.510.10">
    <property type="entry name" value="Transferase(Phosphotransferase) domain 1"/>
    <property type="match status" value="1"/>
</dbReference>
<dbReference type="Gene3D" id="1.25.40.10">
    <property type="entry name" value="Tetratricopeptide repeat domain"/>
    <property type="match status" value="5"/>
</dbReference>
<dbReference type="InterPro" id="IPR011990">
    <property type="entry name" value="TPR-like_helical_dom_sf"/>
</dbReference>
<dbReference type="Pfam" id="PF12770">
    <property type="entry name" value="CHAT"/>
    <property type="match status" value="1"/>
</dbReference>
<name>A0A0K6GBR7_9AGAM</name>
<accession>A0A0K6GBR7</accession>
<dbReference type="SUPFAM" id="SSF81901">
    <property type="entry name" value="HCP-like"/>
    <property type="match status" value="1"/>
</dbReference>
<protein>
    <submittedName>
        <fullName evidence="2">Serine/threonine-protein kinase MRCK gamma</fullName>
    </submittedName>
</protein>
<dbReference type="GO" id="GO:0005524">
    <property type="term" value="F:ATP binding"/>
    <property type="evidence" value="ECO:0007669"/>
    <property type="project" value="InterPro"/>
</dbReference>
<gene>
    <name evidence="2" type="ORF">RSOLAG22IIIB_12020</name>
</gene>
<dbReference type="PANTHER" id="PTHR19959:SF119">
    <property type="entry name" value="FUNGAL LIPASE-LIKE DOMAIN-CONTAINING PROTEIN"/>
    <property type="match status" value="1"/>
</dbReference>
<keyword evidence="2" id="KW-0808">Transferase</keyword>
<dbReference type="EMBL" id="CYGV01001617">
    <property type="protein sequence ID" value="CUA75824.1"/>
    <property type="molecule type" value="Genomic_DNA"/>
</dbReference>
<sequence length="1692" mass="188911">MPVILEAERAFKRVAIERADMEQGTLSSPPPPRIRGMPESMASMNIGVECLVAPSEQQMIPMKNVEPTRRFYEPHQASPIESAVAYMNKVASFVTVSDMELSARLSHIFKLHGRLEHIGEPEQIQSAFSSAIRAFFLTPEGHPDLPSRLENLGEAHIARSKWLGNVDDIERSIQCLSRAISLTIDNHPDLPRRLTLLGESHEGRFLLTHSPKDLNDAIEFRSRAVFCAPQDHPELPQLLGGLGLSYRRRFIVLSDPEDIDRAIDHQSRALALTPENHPELPMLLDSLGTCYGVRARQLRNVKDLDVAISFLSRAVSLLPNVHPVLPKLLGNLGAVHTERFVQLGDVKDIESAIELQSRALSFVPEGHPEFILLLESLGISYGNRFQRLGDPNDLEKAIDIHSRALSLIPNGHIGQLGLIRHLAISYGTRFAALGNPKDAEIAHDLLSRALVLTPENAPDFPTLLEHLGILYEDRALRLGDLDDIEQAIKYLTRAVSLVPADHPSSHRRLGALGASYGMRFQWLGELNDCMKSIEYLTRAVSLAPEGHPDLPKHLDYLGTSHGTLFVRLDKRDDIEKAIEFQCRALSLTPKSLPEFPRRLEALGTSFMVRYQRFNRPEDIEHAIEHLSHALPLTPKSNPELPRIFGILGTSHMERFRRLAKLNDIDKAVEYHFQALSLTPENHAETINRLQNLGDSHGVRFKRLAEPDDIEKAIKFISRALSLTPEAHAGVAQRLHGLGTAYIDRFEYLHDPTDLDKAIDHISRALSRTPDGHPSLSNLFQALGVAYKDRYEHFKQPDDLEKAIKYHSQSTSLTPSNYPDFPWRLSSLGSSYRERFQRVNQLADLEQSIECHSRALSLTPEDHPGLPHYLTDLGISLMDKYMYSGDPSYLRDALTHLRKASGSLAGAPRTKLTAALKWARYASTHDQSDCIEAYHTAIELLPQVIWLGATTSQRYQDLRLLSDLAAEAASVAFSSTDYIAALEWLENARCIVWNQMLLLRSPFDELRSVHPELAERLEKSTTGLQRASVEPRLIDSDPFSSSAPGLEAIAQQHRRLAIERDELLSEIRGFPGFEDFLRPKKAAELVHAARNGPVVVINCHKSTCNALILLPGRSEITAISLSGFTHDKAQTIRRNMELMLRSKGLRERGVKLRQELGQKRNFQSVLKVLWDDIVKPVLDSIGYTKTAPTHKIPHITWCPTGAVSFLPLHAAGDYDQPQSRVFDYVTSSYTPTLTALLSSSPLSSNHDSRILGVGQEATLGCSPLPGIVTELESIRNHTSNSSNYSELINDKATKSAVLDAMEHHDWVHLACHASQNVEDPTKSGFHLHDGTLDLATITGRSFKNKGLAFLSACQTATGDEQLPDEAVHLASGMLMTGYPSVIATMWSVSDEDAPFVADKVYGQLMKVGNIGDGEVGRALHNAVAELRGRIGEKEFIRWSSPPQESLHVISSSFLREGSGADLWLYRVKKASALFGDMDVDDLPDEVLVVKKAVRVEPDHFRSSLTYLERDLSEIACIRLVEDMLKGMVYLHSRDPPVAHGLINPGKIYVGSDGRAKLGEFVLSQPFISCSSLAPSINVSGITPWMCPDFLHDWHPELATTQDDMWSFGCTLFEMVTGLRPYHRCRYDVSAVLKMSRGEKPGDLEWEQYAKGDDYPREFVELMRSIISQCWLPAGQRPSAQVLLEKIEAFKIAY</sequence>
<evidence type="ECO:0000259" key="1">
    <source>
        <dbReference type="PROSITE" id="PS50011"/>
    </source>
</evidence>
<dbReference type="InterPro" id="IPR019734">
    <property type="entry name" value="TPR_rpt"/>
</dbReference>
<dbReference type="SUPFAM" id="SSF56112">
    <property type="entry name" value="Protein kinase-like (PK-like)"/>
    <property type="match status" value="1"/>
</dbReference>
<dbReference type="PROSITE" id="PS50011">
    <property type="entry name" value="PROTEIN_KINASE_DOM"/>
    <property type="match status" value="1"/>
</dbReference>
<dbReference type="PANTHER" id="PTHR19959">
    <property type="entry name" value="KINESIN LIGHT CHAIN"/>
    <property type="match status" value="1"/>
</dbReference>
<proteinExistence type="predicted"/>
<dbReference type="InterPro" id="IPR000719">
    <property type="entry name" value="Prot_kinase_dom"/>
</dbReference>
<dbReference type="Pfam" id="PF00069">
    <property type="entry name" value="Pkinase"/>
    <property type="match status" value="1"/>
</dbReference>
<reference evidence="2 3" key="1">
    <citation type="submission" date="2015-07" db="EMBL/GenBank/DDBJ databases">
        <authorList>
            <person name="Noorani M."/>
        </authorList>
    </citation>
    <scope>NUCLEOTIDE SEQUENCE [LARGE SCALE GENOMIC DNA]</scope>
    <source>
        <strain evidence="2">BBA 69670</strain>
    </source>
</reference>
<keyword evidence="2" id="KW-0418">Kinase</keyword>
<dbReference type="SMART" id="SM00028">
    <property type="entry name" value="TPR"/>
    <property type="match status" value="6"/>
</dbReference>
<evidence type="ECO:0000313" key="3">
    <source>
        <dbReference type="Proteomes" id="UP000044841"/>
    </source>
</evidence>
<keyword evidence="3" id="KW-1185">Reference proteome</keyword>
<dbReference type="InterPro" id="IPR011009">
    <property type="entry name" value="Kinase-like_dom_sf"/>
</dbReference>
<dbReference type="InterPro" id="IPR024983">
    <property type="entry name" value="CHAT_dom"/>
</dbReference>